<dbReference type="InterPro" id="IPR006311">
    <property type="entry name" value="TAT_signal"/>
</dbReference>
<sequence>MTKQTRRSLLIGAGAWMATGSWALARQQRAIAQEVVSVNTVEEFVKAIQPNRTLQLAAGEYNLSSLPTDFRTEYVQFNEVFDGHEFVISQVENLKIVGTGDRATKIVTKPRYADVLEFQDCRSIWLENFEATHSPDKGSCVGGVVAYRNCQDLVIRDAILEGSGTIGINGQQINKLFCRNTIITGCTYGILCLSNTEDVTFQDCQFKDNQEFDLVSVFNTKEIRFKDCEFSNNQTGNGGSRPYVLFNVNDSEPLQLLRCKVTNNRVQHLSQSANRLRLIATSIRGNQFDGQRTYPVKDPGPSFPYC</sequence>
<dbReference type="InterPro" id="IPR011050">
    <property type="entry name" value="Pectin_lyase_fold/virulence"/>
</dbReference>
<dbReference type="Gene3D" id="2.160.20.10">
    <property type="entry name" value="Single-stranded right-handed beta-helix, Pectin lyase-like"/>
    <property type="match status" value="1"/>
</dbReference>
<dbReference type="PROSITE" id="PS51318">
    <property type="entry name" value="TAT"/>
    <property type="match status" value="1"/>
</dbReference>
<dbReference type="SUPFAM" id="SSF51126">
    <property type="entry name" value="Pectin lyase-like"/>
    <property type="match status" value="1"/>
</dbReference>
<reference evidence="2" key="1">
    <citation type="journal article" date="2020" name="mSystems">
        <title>Genome- and Community-Level Interaction Insights into Carbon Utilization and Element Cycling Functions of Hydrothermarchaeota in Hydrothermal Sediment.</title>
        <authorList>
            <person name="Zhou Z."/>
            <person name="Liu Y."/>
            <person name="Xu W."/>
            <person name="Pan J."/>
            <person name="Luo Z.H."/>
            <person name="Li M."/>
        </authorList>
    </citation>
    <scope>NUCLEOTIDE SEQUENCE [LARGE SCALE GENOMIC DNA]</scope>
    <source>
        <strain evidence="2">SpSt-418</strain>
    </source>
</reference>
<accession>A0A7C3PGL1</accession>
<dbReference type="InterPro" id="IPR039448">
    <property type="entry name" value="Beta_helix"/>
</dbReference>
<dbReference type="EMBL" id="DSRU01000275">
    <property type="protein sequence ID" value="HFM99813.1"/>
    <property type="molecule type" value="Genomic_DNA"/>
</dbReference>
<protein>
    <submittedName>
        <fullName evidence="2">Right-handed parallel beta-helix repeat-containing protein</fullName>
    </submittedName>
</protein>
<dbReference type="AlphaFoldDB" id="A0A7C3PGL1"/>
<dbReference type="InterPro" id="IPR012334">
    <property type="entry name" value="Pectin_lyas_fold"/>
</dbReference>
<organism evidence="2">
    <name type="scientific">Oscillatoriales cyanobacterium SpSt-418</name>
    <dbReference type="NCBI Taxonomy" id="2282169"/>
    <lineage>
        <taxon>Bacteria</taxon>
        <taxon>Bacillati</taxon>
        <taxon>Cyanobacteriota</taxon>
        <taxon>Cyanophyceae</taxon>
        <taxon>Oscillatoriophycideae</taxon>
        <taxon>Oscillatoriales</taxon>
    </lineage>
</organism>
<dbReference type="Pfam" id="PF13229">
    <property type="entry name" value="Beta_helix"/>
    <property type="match status" value="1"/>
</dbReference>
<proteinExistence type="predicted"/>
<evidence type="ECO:0000313" key="2">
    <source>
        <dbReference type="EMBL" id="HFM99813.1"/>
    </source>
</evidence>
<feature type="domain" description="Right handed beta helix" evidence="1">
    <location>
        <begin position="142"/>
        <end position="266"/>
    </location>
</feature>
<comment type="caution">
    <text evidence="2">The sequence shown here is derived from an EMBL/GenBank/DDBJ whole genome shotgun (WGS) entry which is preliminary data.</text>
</comment>
<evidence type="ECO:0000259" key="1">
    <source>
        <dbReference type="Pfam" id="PF13229"/>
    </source>
</evidence>
<name>A0A7C3PGL1_9CYAN</name>
<gene>
    <name evidence="2" type="ORF">ENR64_19085</name>
</gene>